<reference evidence="13 14" key="1">
    <citation type="journal article" date="2020" name="BMC Genomics">
        <title>Correction to: Identification and distribution of gene clusters required for synthesis of sphingolipid metabolism inhibitors in diverse species of the filamentous fungus Fusarium.</title>
        <authorList>
            <person name="Kim H.S."/>
            <person name="Lohmar J.M."/>
            <person name="Busman M."/>
            <person name="Brown D.W."/>
            <person name="Naumann T.A."/>
            <person name="Divon H.H."/>
            <person name="Lysoe E."/>
            <person name="Uhlig S."/>
            <person name="Proctor R.H."/>
        </authorList>
    </citation>
    <scope>NUCLEOTIDE SEQUENCE [LARGE SCALE GENOMIC DNA]</scope>
    <source>
        <strain evidence="13 14">NRRL 25214</strain>
    </source>
</reference>
<dbReference type="SUPFAM" id="SSF53448">
    <property type="entry name" value="Nucleotide-diphospho-sugar transferases"/>
    <property type="match status" value="1"/>
</dbReference>
<keyword evidence="7 11" id="KW-1133">Transmembrane helix</keyword>
<keyword evidence="12" id="KW-0732">Signal</keyword>
<gene>
    <name evidence="13" type="ORF">FANTH_6872</name>
</gene>
<dbReference type="AlphaFoldDB" id="A0A8H4ZGH1"/>
<evidence type="ECO:0000256" key="5">
    <source>
        <dbReference type="ARBA" id="ARBA00022692"/>
    </source>
</evidence>
<comment type="similarity">
    <text evidence="2">Belongs to the glycosyl hydrolase 43 family.</text>
</comment>
<evidence type="ECO:0000256" key="6">
    <source>
        <dbReference type="ARBA" id="ARBA00022801"/>
    </source>
</evidence>
<feature type="signal peptide" evidence="12">
    <location>
        <begin position="1"/>
        <end position="15"/>
    </location>
</feature>
<organism evidence="13 14">
    <name type="scientific">Fusarium anthophilum</name>
    <dbReference type="NCBI Taxonomy" id="48485"/>
    <lineage>
        <taxon>Eukaryota</taxon>
        <taxon>Fungi</taxon>
        <taxon>Dikarya</taxon>
        <taxon>Ascomycota</taxon>
        <taxon>Pezizomycotina</taxon>
        <taxon>Sordariomycetes</taxon>
        <taxon>Hypocreomycetidae</taxon>
        <taxon>Hypocreales</taxon>
        <taxon>Nectriaceae</taxon>
        <taxon>Fusarium</taxon>
        <taxon>Fusarium fujikuroi species complex</taxon>
    </lineage>
</organism>
<dbReference type="GO" id="GO:0004553">
    <property type="term" value="F:hydrolase activity, hydrolyzing O-glycosyl compounds"/>
    <property type="evidence" value="ECO:0007669"/>
    <property type="project" value="InterPro"/>
</dbReference>
<name>A0A8H4ZGH1_9HYPO</name>
<evidence type="ECO:0000256" key="1">
    <source>
        <dbReference type="ARBA" id="ARBA00004370"/>
    </source>
</evidence>
<dbReference type="CDD" id="cd06434">
    <property type="entry name" value="GT2_HAS"/>
    <property type="match status" value="1"/>
</dbReference>
<comment type="subcellular location">
    <subcellularLocation>
        <location evidence="1">Membrane</location>
    </subcellularLocation>
</comment>
<dbReference type="GO" id="GO:0005975">
    <property type="term" value="P:carbohydrate metabolic process"/>
    <property type="evidence" value="ECO:0007669"/>
    <property type="project" value="InterPro"/>
</dbReference>
<dbReference type="InterPro" id="IPR052427">
    <property type="entry name" value="Glycosyltrans_GT2/GT47"/>
</dbReference>
<evidence type="ECO:0000313" key="14">
    <source>
        <dbReference type="Proteomes" id="UP000573603"/>
    </source>
</evidence>
<dbReference type="Proteomes" id="UP000573603">
    <property type="component" value="Unassembled WGS sequence"/>
</dbReference>
<evidence type="ECO:0000256" key="9">
    <source>
        <dbReference type="ARBA" id="ARBA00023180"/>
    </source>
</evidence>
<dbReference type="Pfam" id="PF04616">
    <property type="entry name" value="Glyco_hydro_43"/>
    <property type="match status" value="1"/>
</dbReference>
<dbReference type="GO" id="GO:0016020">
    <property type="term" value="C:membrane"/>
    <property type="evidence" value="ECO:0007669"/>
    <property type="project" value="UniProtKB-SubCell"/>
</dbReference>
<dbReference type="Gene3D" id="2.115.10.20">
    <property type="entry name" value="Glycosyl hydrolase domain, family 43"/>
    <property type="match status" value="1"/>
</dbReference>
<evidence type="ECO:0000256" key="7">
    <source>
        <dbReference type="ARBA" id="ARBA00022989"/>
    </source>
</evidence>
<dbReference type="EMBL" id="JABEVY010000152">
    <property type="protein sequence ID" value="KAF5246357.1"/>
    <property type="molecule type" value="Genomic_DNA"/>
</dbReference>
<feature type="transmembrane region" description="Helical" evidence="11">
    <location>
        <begin position="921"/>
        <end position="942"/>
    </location>
</feature>
<keyword evidence="14" id="KW-1185">Reference proteome</keyword>
<evidence type="ECO:0000256" key="2">
    <source>
        <dbReference type="ARBA" id="ARBA00009865"/>
    </source>
</evidence>
<keyword evidence="3" id="KW-0328">Glycosyltransferase</keyword>
<evidence type="ECO:0000256" key="11">
    <source>
        <dbReference type="SAM" id="Phobius"/>
    </source>
</evidence>
<protein>
    <recommendedName>
        <fullName evidence="15">Glycosyltransferase family 2</fullName>
    </recommendedName>
</protein>
<evidence type="ECO:0000256" key="8">
    <source>
        <dbReference type="ARBA" id="ARBA00023136"/>
    </source>
</evidence>
<comment type="caution">
    <text evidence="13">The sequence shown here is derived from an EMBL/GenBank/DDBJ whole genome shotgun (WGS) entry which is preliminary data.</text>
</comment>
<dbReference type="InterPro" id="IPR023296">
    <property type="entry name" value="Glyco_hydro_beta-prop_sf"/>
</dbReference>
<accession>A0A8H4ZGH1</accession>
<dbReference type="GO" id="GO:0016757">
    <property type="term" value="F:glycosyltransferase activity"/>
    <property type="evidence" value="ECO:0007669"/>
    <property type="project" value="UniProtKB-KW"/>
</dbReference>
<feature type="chain" id="PRO_5034194235" description="Glycosyltransferase family 2" evidence="12">
    <location>
        <begin position="16"/>
        <end position="999"/>
    </location>
</feature>
<feature type="transmembrane region" description="Helical" evidence="11">
    <location>
        <begin position="948"/>
        <end position="970"/>
    </location>
</feature>
<dbReference type="CDD" id="cd18821">
    <property type="entry name" value="GH43_Pc3Gal43A-like"/>
    <property type="match status" value="1"/>
</dbReference>
<evidence type="ECO:0008006" key="15">
    <source>
        <dbReference type="Google" id="ProtNLM"/>
    </source>
</evidence>
<keyword evidence="6" id="KW-0378">Hydrolase</keyword>
<evidence type="ECO:0000256" key="4">
    <source>
        <dbReference type="ARBA" id="ARBA00022679"/>
    </source>
</evidence>
<evidence type="ECO:0000313" key="13">
    <source>
        <dbReference type="EMBL" id="KAF5246357.1"/>
    </source>
</evidence>
<dbReference type="Pfam" id="PF13641">
    <property type="entry name" value="Glyco_tranf_2_3"/>
    <property type="match status" value="1"/>
</dbReference>
<dbReference type="InterPro" id="IPR029044">
    <property type="entry name" value="Nucleotide-diphossugar_trans"/>
</dbReference>
<keyword evidence="8 11" id="KW-0472">Membrane</keyword>
<keyword evidence="9" id="KW-0325">Glycoprotein</keyword>
<evidence type="ECO:0000256" key="10">
    <source>
        <dbReference type="ARBA" id="ARBA00023295"/>
    </source>
</evidence>
<sequence>MTLFSVLAFAALASAKWIVPGARWYDTDGNLFNAHAGGLCVDRESGKFYWFGEHKTEEQPEGGGISVYSSDDLATWESHGLALKPEEGHEFVSPESIIQRPKVLYSEETGQYHMWWHADDSKYSLLLQGLATSDNIAGPYKFQHAVSPLGNWSQDFGAFTDYKTGKSYALYSNGDKVEGRDVYVSQFNKNLTDVEKVTFRFNKYDFEAPTIIQTEKSYWTFMSHKTGYRPNNVVAMRADKLEGPWSQPFFVAPAYTRTFSTQSGFSWRIKGTKKTTYLYMADQWDLPSIWESRNVWLPIEIDEENKSLKVVWHDVYDLNVKTGEWKPIKGKTYPSKNAKFAGGAHLQEATFGTDHVIATGIYGNDSTATFTVEGQGADQWVSFYHQNIDDMGFGDQPMGQPDRINGTWAVRRISSVVVNGDKEKVHTLWQKDTHKGILLSAPLLLPLKKGKNTITVGGLNNGKDVKGADLDRIVVYPPEKKKGKRSFLAQITEHRHSPHYAIIKPPILGNQLIPTNFTNFYVKNSPPGKKITINMPLFPWPTALPSKDHIPSRILPSLLLIVPLLTSLTCVWLLVNDVWTQVFCTLFTLRYLRLFGHVLGSWMYRPAEVKQDPSFSRNDVTVILPTIDPHGPAFRECVESILANNPACVLVVTVGAVLREECQTVLRKLSIDAPHIQILVSALPEPSKRRQITHAMPSVTTPITIFADDHVFWPRNFIPSVLAPFEDQSVGMVATKKRVRRTTPGVWTWPSIVNFIACNYIQRHNWELRASNAIDGGVFVISGRTAVYRTEFLNDTDLLQRFCNEKFCFGLFGGEGLGPDDDNFLTREGMKKKWLVKFQDTEDATIETTLGEWPKFKDQLLRWVRTTFRSNPVMLRDPAFISRYTWSCFMVYWAGLVNFAILWDIALITTFVLAENSDGGGLVIFLVFMFWTKVIKIIPHFLQHPSDFPLVICQVVFGYVHSFIKLWALVTFWDCDWSGRNLNEVNPEHVGLDTSFYEV</sequence>
<dbReference type="PANTHER" id="PTHR47844">
    <property type="entry name" value="SYNTHASE CPS1, PUTATIVE (AFU_ORTHOLOGUE AFUA_7G02500)-RELATED"/>
    <property type="match status" value="1"/>
</dbReference>
<evidence type="ECO:0000256" key="12">
    <source>
        <dbReference type="SAM" id="SignalP"/>
    </source>
</evidence>
<dbReference type="PANTHER" id="PTHR47844:SF1">
    <property type="entry name" value="EXOSTOSIN-LIKE 2"/>
    <property type="match status" value="1"/>
</dbReference>
<evidence type="ECO:0000256" key="3">
    <source>
        <dbReference type="ARBA" id="ARBA00022676"/>
    </source>
</evidence>
<dbReference type="Gene3D" id="3.90.550.10">
    <property type="entry name" value="Spore Coat Polysaccharide Biosynthesis Protein SpsA, Chain A"/>
    <property type="match status" value="1"/>
</dbReference>
<dbReference type="InterPro" id="IPR006710">
    <property type="entry name" value="Glyco_hydro_43"/>
</dbReference>
<keyword evidence="10" id="KW-0326">Glycosidase</keyword>
<proteinExistence type="inferred from homology"/>
<feature type="transmembrane region" description="Helical" evidence="11">
    <location>
        <begin position="890"/>
        <end position="914"/>
    </location>
</feature>
<keyword evidence="4" id="KW-0808">Transferase</keyword>
<dbReference type="SUPFAM" id="SSF75005">
    <property type="entry name" value="Arabinanase/levansucrase/invertase"/>
    <property type="match status" value="1"/>
</dbReference>
<keyword evidence="5 11" id="KW-0812">Transmembrane</keyword>